<protein>
    <submittedName>
        <fullName evidence="1">GD23343</fullName>
    </submittedName>
</protein>
<dbReference type="EMBL" id="CM000361">
    <property type="protein sequence ID" value="EDX03822.1"/>
    <property type="molecule type" value="Genomic_DNA"/>
</dbReference>
<dbReference type="HOGENOM" id="CLU_2485743_0_0_1"/>
<reference evidence="1 2" key="1">
    <citation type="journal article" date="2007" name="Nature">
        <title>Evolution of genes and genomes on the Drosophila phylogeny.</title>
        <authorList>
            <consortium name="Drosophila 12 Genomes Consortium"/>
            <person name="Clark A.G."/>
            <person name="Eisen M.B."/>
            <person name="Smith D.R."/>
            <person name="Bergman C.M."/>
            <person name="Oliver B."/>
            <person name="Markow T.A."/>
            <person name="Kaufman T.C."/>
            <person name="Kellis M."/>
            <person name="Gelbart W."/>
            <person name="Iyer V.N."/>
            <person name="Pollard D.A."/>
            <person name="Sackton T.B."/>
            <person name="Larracuente A.M."/>
            <person name="Singh N.D."/>
            <person name="Abad J.P."/>
            <person name="Abt D.N."/>
            <person name="Adryan B."/>
            <person name="Aguade M."/>
            <person name="Akashi H."/>
            <person name="Anderson W.W."/>
            <person name="Aquadro C.F."/>
            <person name="Ardell D.H."/>
            <person name="Arguello R."/>
            <person name="Artieri C.G."/>
            <person name="Barbash D.A."/>
            <person name="Barker D."/>
            <person name="Barsanti P."/>
            <person name="Batterham P."/>
            <person name="Batzoglou S."/>
            <person name="Begun D."/>
            <person name="Bhutkar A."/>
            <person name="Blanco E."/>
            <person name="Bosak S.A."/>
            <person name="Bradley R.K."/>
            <person name="Brand A.D."/>
            <person name="Brent M.R."/>
            <person name="Brooks A.N."/>
            <person name="Brown R.H."/>
            <person name="Butlin R.K."/>
            <person name="Caggese C."/>
            <person name="Calvi B.R."/>
            <person name="Bernardo de Carvalho A."/>
            <person name="Caspi A."/>
            <person name="Castrezana S."/>
            <person name="Celniker S.E."/>
            <person name="Chang J.L."/>
            <person name="Chapple C."/>
            <person name="Chatterji S."/>
            <person name="Chinwalla A."/>
            <person name="Civetta A."/>
            <person name="Clifton S.W."/>
            <person name="Comeron J.M."/>
            <person name="Costello J.C."/>
            <person name="Coyne J.A."/>
            <person name="Daub J."/>
            <person name="David R.G."/>
            <person name="Delcher A.L."/>
            <person name="Delehaunty K."/>
            <person name="Do C.B."/>
            <person name="Ebling H."/>
            <person name="Edwards K."/>
            <person name="Eickbush T."/>
            <person name="Evans J.D."/>
            <person name="Filipski A."/>
            <person name="Findeiss S."/>
            <person name="Freyhult E."/>
            <person name="Fulton L."/>
            <person name="Fulton R."/>
            <person name="Garcia A.C."/>
            <person name="Gardiner A."/>
            <person name="Garfield D.A."/>
            <person name="Garvin B.E."/>
            <person name="Gibson G."/>
            <person name="Gilbert D."/>
            <person name="Gnerre S."/>
            <person name="Godfrey J."/>
            <person name="Good R."/>
            <person name="Gotea V."/>
            <person name="Gravely B."/>
            <person name="Greenberg A.J."/>
            <person name="Griffiths-Jones S."/>
            <person name="Gross S."/>
            <person name="Guigo R."/>
            <person name="Gustafson E.A."/>
            <person name="Haerty W."/>
            <person name="Hahn M.W."/>
            <person name="Halligan D.L."/>
            <person name="Halpern A.L."/>
            <person name="Halter G.M."/>
            <person name="Han M.V."/>
            <person name="Heger A."/>
            <person name="Hillier L."/>
            <person name="Hinrichs A.S."/>
            <person name="Holmes I."/>
            <person name="Hoskins R.A."/>
            <person name="Hubisz M.J."/>
            <person name="Hultmark D."/>
            <person name="Huntley M.A."/>
            <person name="Jaffe D.B."/>
            <person name="Jagadeeshan S."/>
            <person name="Jeck W.R."/>
            <person name="Johnson J."/>
            <person name="Jones C.D."/>
            <person name="Jordan W.C."/>
            <person name="Karpen G.H."/>
            <person name="Kataoka E."/>
            <person name="Keightley P.D."/>
            <person name="Kheradpour P."/>
            <person name="Kirkness E.F."/>
            <person name="Koerich L.B."/>
            <person name="Kristiansen K."/>
            <person name="Kudrna D."/>
            <person name="Kulathinal R.J."/>
            <person name="Kumar S."/>
            <person name="Kwok R."/>
            <person name="Lander E."/>
            <person name="Langley C.H."/>
            <person name="Lapoint R."/>
            <person name="Lazzaro B.P."/>
            <person name="Lee S.J."/>
            <person name="Levesque L."/>
            <person name="Li R."/>
            <person name="Lin C.F."/>
            <person name="Lin M.F."/>
            <person name="Lindblad-Toh K."/>
            <person name="Llopart A."/>
            <person name="Long M."/>
            <person name="Low L."/>
            <person name="Lozovsky E."/>
            <person name="Lu J."/>
            <person name="Luo M."/>
            <person name="Machado C.A."/>
            <person name="Makalowski W."/>
            <person name="Marzo M."/>
            <person name="Matsuda M."/>
            <person name="Matzkin L."/>
            <person name="McAllister B."/>
            <person name="McBride C.S."/>
            <person name="McKernan B."/>
            <person name="McKernan K."/>
            <person name="Mendez-Lago M."/>
            <person name="Minx P."/>
            <person name="Mollenhauer M.U."/>
            <person name="Montooth K."/>
            <person name="Mount S.M."/>
            <person name="Mu X."/>
            <person name="Myers E."/>
            <person name="Negre B."/>
            <person name="Newfeld S."/>
            <person name="Nielsen R."/>
            <person name="Noor M.A."/>
            <person name="O'Grady P."/>
            <person name="Pachter L."/>
            <person name="Papaceit M."/>
            <person name="Parisi M.J."/>
            <person name="Parisi M."/>
            <person name="Parts L."/>
            <person name="Pedersen J.S."/>
            <person name="Pesole G."/>
            <person name="Phillippy A.M."/>
            <person name="Ponting C.P."/>
            <person name="Pop M."/>
            <person name="Porcelli D."/>
            <person name="Powell J.R."/>
            <person name="Prohaska S."/>
            <person name="Pruitt K."/>
            <person name="Puig M."/>
            <person name="Quesneville H."/>
            <person name="Ram K.R."/>
            <person name="Rand D."/>
            <person name="Rasmussen M.D."/>
            <person name="Reed L.K."/>
            <person name="Reenan R."/>
            <person name="Reily A."/>
            <person name="Remington K.A."/>
            <person name="Rieger T.T."/>
            <person name="Ritchie M.G."/>
            <person name="Robin C."/>
            <person name="Rogers Y.H."/>
            <person name="Rohde C."/>
            <person name="Rozas J."/>
            <person name="Rubenfield M.J."/>
            <person name="Ruiz A."/>
            <person name="Russo S."/>
            <person name="Salzberg S.L."/>
            <person name="Sanchez-Gracia A."/>
            <person name="Saranga D.J."/>
            <person name="Sato H."/>
            <person name="Schaeffer S.W."/>
            <person name="Schatz M.C."/>
            <person name="Schlenke T."/>
            <person name="Schwartz R."/>
            <person name="Segarra C."/>
            <person name="Singh R.S."/>
            <person name="Sirot L."/>
            <person name="Sirota M."/>
            <person name="Sisneros N.B."/>
            <person name="Smith C.D."/>
            <person name="Smith T.F."/>
            <person name="Spieth J."/>
            <person name="Stage D.E."/>
            <person name="Stark A."/>
            <person name="Stephan W."/>
            <person name="Strausberg R.L."/>
            <person name="Strempel S."/>
            <person name="Sturgill D."/>
            <person name="Sutton G."/>
            <person name="Sutton G.G."/>
            <person name="Tao W."/>
            <person name="Teichmann S."/>
            <person name="Tobari Y.N."/>
            <person name="Tomimura Y."/>
            <person name="Tsolas J.M."/>
            <person name="Valente V.L."/>
            <person name="Venter E."/>
            <person name="Venter J.C."/>
            <person name="Vicario S."/>
            <person name="Vieira F.G."/>
            <person name="Vilella A.J."/>
            <person name="Villasante A."/>
            <person name="Walenz B."/>
            <person name="Wang J."/>
            <person name="Wasserman M."/>
            <person name="Watts T."/>
            <person name="Wilson D."/>
            <person name="Wilson R.K."/>
            <person name="Wing R.A."/>
            <person name="Wolfner M.F."/>
            <person name="Wong A."/>
            <person name="Wong G.K."/>
            <person name="Wu C.I."/>
            <person name="Wu G."/>
            <person name="Yamamoto D."/>
            <person name="Yang H.P."/>
            <person name="Yang S.P."/>
            <person name="Yorke J.A."/>
            <person name="Yoshida K."/>
            <person name="Zdobnov E."/>
            <person name="Zhang P."/>
            <person name="Zhang Y."/>
            <person name="Zimin A.V."/>
            <person name="Baldwin J."/>
            <person name="Abdouelleil A."/>
            <person name="Abdulkadir J."/>
            <person name="Abebe A."/>
            <person name="Abera B."/>
            <person name="Abreu J."/>
            <person name="Acer S.C."/>
            <person name="Aftuck L."/>
            <person name="Alexander A."/>
            <person name="An P."/>
            <person name="Anderson E."/>
            <person name="Anderson S."/>
            <person name="Arachi H."/>
            <person name="Azer M."/>
            <person name="Bachantsang P."/>
            <person name="Barry A."/>
            <person name="Bayul T."/>
            <person name="Berlin A."/>
            <person name="Bessette D."/>
            <person name="Bloom T."/>
            <person name="Blye J."/>
            <person name="Boguslavskiy L."/>
            <person name="Bonnet C."/>
            <person name="Boukhgalter B."/>
            <person name="Bourzgui I."/>
            <person name="Brown A."/>
            <person name="Cahill P."/>
            <person name="Channer S."/>
            <person name="Cheshatsang Y."/>
            <person name="Chuda L."/>
            <person name="Citroen M."/>
            <person name="Collymore A."/>
            <person name="Cooke P."/>
            <person name="Costello M."/>
            <person name="D'Aco K."/>
            <person name="Daza R."/>
            <person name="De Haan G."/>
            <person name="DeGray S."/>
            <person name="DeMaso C."/>
            <person name="Dhargay N."/>
            <person name="Dooley K."/>
            <person name="Dooley E."/>
            <person name="Doricent M."/>
            <person name="Dorje P."/>
            <person name="Dorjee K."/>
            <person name="Dupes A."/>
            <person name="Elong R."/>
            <person name="Falk J."/>
            <person name="Farina A."/>
            <person name="Faro S."/>
            <person name="Ferguson D."/>
            <person name="Fisher S."/>
            <person name="Foley C.D."/>
            <person name="Franke A."/>
            <person name="Friedrich D."/>
            <person name="Gadbois L."/>
            <person name="Gearin G."/>
            <person name="Gearin C.R."/>
            <person name="Giannoukos G."/>
            <person name="Goode T."/>
            <person name="Graham J."/>
            <person name="Grandbois E."/>
            <person name="Grewal S."/>
            <person name="Gyaltsen K."/>
            <person name="Hafez N."/>
            <person name="Hagos B."/>
            <person name="Hall J."/>
            <person name="Henson C."/>
            <person name="Hollinger A."/>
            <person name="Honan T."/>
            <person name="Huard M.D."/>
            <person name="Hughes L."/>
            <person name="Hurhula B."/>
            <person name="Husby M.E."/>
            <person name="Kamat A."/>
            <person name="Kanga B."/>
            <person name="Kashin S."/>
            <person name="Khazanovich D."/>
            <person name="Kisner P."/>
            <person name="Lance K."/>
            <person name="Lara M."/>
            <person name="Lee W."/>
            <person name="Lennon N."/>
            <person name="Letendre F."/>
            <person name="LeVine R."/>
            <person name="Lipovsky A."/>
            <person name="Liu X."/>
            <person name="Liu J."/>
            <person name="Liu S."/>
            <person name="Lokyitsang T."/>
            <person name="Lokyitsang Y."/>
            <person name="Lubonja R."/>
            <person name="Lui A."/>
            <person name="MacDonald P."/>
            <person name="Magnisalis V."/>
            <person name="Maru K."/>
            <person name="Matthews C."/>
            <person name="McCusker W."/>
            <person name="McDonough S."/>
            <person name="Mehta T."/>
            <person name="Meldrim J."/>
            <person name="Meneus L."/>
            <person name="Mihai O."/>
            <person name="Mihalev A."/>
            <person name="Mihova T."/>
            <person name="Mittelman R."/>
            <person name="Mlenga V."/>
            <person name="Montmayeur A."/>
            <person name="Mulrain L."/>
            <person name="Navidi A."/>
            <person name="Naylor J."/>
            <person name="Negash T."/>
            <person name="Nguyen T."/>
            <person name="Nguyen N."/>
            <person name="Nicol R."/>
            <person name="Norbu C."/>
            <person name="Norbu N."/>
            <person name="Novod N."/>
            <person name="O'Neill B."/>
            <person name="Osman S."/>
            <person name="Markiewicz E."/>
            <person name="Oyono O.L."/>
            <person name="Patti C."/>
            <person name="Phunkhang P."/>
            <person name="Pierre F."/>
            <person name="Priest M."/>
            <person name="Raghuraman S."/>
            <person name="Rege F."/>
            <person name="Reyes R."/>
            <person name="Rise C."/>
            <person name="Rogov P."/>
            <person name="Ross K."/>
            <person name="Ryan E."/>
            <person name="Settipalli S."/>
            <person name="Shea T."/>
            <person name="Sherpa N."/>
            <person name="Shi L."/>
            <person name="Shih D."/>
            <person name="Sparrow T."/>
            <person name="Spaulding J."/>
            <person name="Stalker J."/>
            <person name="Stange-Thomann N."/>
            <person name="Stavropoulos S."/>
            <person name="Stone C."/>
            <person name="Strader C."/>
            <person name="Tesfaye S."/>
            <person name="Thomson T."/>
            <person name="Thoulutsang Y."/>
            <person name="Thoulutsang D."/>
            <person name="Topham K."/>
            <person name="Topping I."/>
            <person name="Tsamla T."/>
            <person name="Vassiliev H."/>
            <person name="Vo A."/>
            <person name="Wangchuk T."/>
            <person name="Wangdi T."/>
            <person name="Weiand M."/>
            <person name="Wilkinson J."/>
            <person name="Wilson A."/>
            <person name="Yadav S."/>
            <person name="Young G."/>
            <person name="Yu Q."/>
            <person name="Zembek L."/>
            <person name="Zhong D."/>
            <person name="Zimmer A."/>
            <person name="Zwirko Z."/>
            <person name="Jaffe D.B."/>
            <person name="Alvarez P."/>
            <person name="Brockman W."/>
            <person name="Butler J."/>
            <person name="Chin C."/>
            <person name="Gnerre S."/>
            <person name="Grabherr M."/>
            <person name="Kleber M."/>
            <person name="Mauceli E."/>
            <person name="MacCallum I."/>
        </authorList>
    </citation>
    <scope>NUCLEOTIDE SEQUENCE [LARGE SCALE GENOMIC DNA]</scope>
    <source>
        <strain evidence="2">white501</strain>
    </source>
</reference>
<sequence length="87" mass="9730">MPIPNSAPWKALQDLDLLRMRAYFALIGKRKKGESQPWAPPTMTLNVATARTHRWAPGSSLLTPMPGYPAFSIQLKPHYPDDPDGFV</sequence>
<organism evidence="1 2">
    <name type="scientific">Drosophila simulans</name>
    <name type="common">Fruit fly</name>
    <dbReference type="NCBI Taxonomy" id="7240"/>
    <lineage>
        <taxon>Eukaryota</taxon>
        <taxon>Metazoa</taxon>
        <taxon>Ecdysozoa</taxon>
        <taxon>Arthropoda</taxon>
        <taxon>Hexapoda</taxon>
        <taxon>Insecta</taxon>
        <taxon>Pterygota</taxon>
        <taxon>Neoptera</taxon>
        <taxon>Endopterygota</taxon>
        <taxon>Diptera</taxon>
        <taxon>Brachycera</taxon>
        <taxon>Muscomorpha</taxon>
        <taxon>Ephydroidea</taxon>
        <taxon>Drosophilidae</taxon>
        <taxon>Drosophila</taxon>
        <taxon>Sophophora</taxon>
    </lineage>
</organism>
<gene>
    <name evidence="1" type="primary">Dsim\GD23343</name>
    <name evidence="1" type="ORF">Dsim_GD23343</name>
</gene>
<dbReference type="AlphaFoldDB" id="B4Q3L8"/>
<accession>B4Q3L8</accession>
<evidence type="ECO:0000313" key="1">
    <source>
        <dbReference type="EMBL" id="EDX03822.1"/>
    </source>
</evidence>
<keyword evidence="2" id="KW-1185">Reference proteome</keyword>
<evidence type="ECO:0000313" key="2">
    <source>
        <dbReference type="Proteomes" id="UP000000304"/>
    </source>
</evidence>
<name>B4Q3L8_DROSI</name>
<proteinExistence type="predicted"/>
<dbReference type="Proteomes" id="UP000000304">
    <property type="component" value="Chromosome 2L"/>
</dbReference>